<dbReference type="InterPro" id="IPR011836">
    <property type="entry name" value="YhdP"/>
</dbReference>
<dbReference type="EMBL" id="RKQN01000003">
    <property type="protein sequence ID" value="RPE76971.1"/>
    <property type="molecule type" value="Genomic_DNA"/>
</dbReference>
<feature type="region of interest" description="Disordered" evidence="1">
    <location>
        <begin position="977"/>
        <end position="1008"/>
    </location>
</feature>
<organism evidence="3 4">
    <name type="scientific">Vulcaniibacterium tengchongense</name>
    <dbReference type="NCBI Taxonomy" id="1273429"/>
    <lineage>
        <taxon>Bacteria</taxon>
        <taxon>Pseudomonadati</taxon>
        <taxon>Pseudomonadota</taxon>
        <taxon>Gammaproteobacteria</taxon>
        <taxon>Lysobacterales</taxon>
        <taxon>Lysobacteraceae</taxon>
        <taxon>Vulcaniibacterium</taxon>
    </lineage>
</organism>
<evidence type="ECO:0000259" key="2">
    <source>
        <dbReference type="Pfam" id="PF13116"/>
    </source>
</evidence>
<dbReference type="Proteomes" id="UP000269708">
    <property type="component" value="Unassembled WGS sequence"/>
</dbReference>
<dbReference type="Pfam" id="PF13116">
    <property type="entry name" value="YhdP"/>
    <property type="match status" value="1"/>
</dbReference>
<feature type="domain" description="YhdP central" evidence="2">
    <location>
        <begin position="10"/>
        <end position="1273"/>
    </location>
</feature>
<keyword evidence="4" id="KW-1185">Reference proteome</keyword>
<dbReference type="RefSeq" id="WP_123770561.1">
    <property type="nucleotide sequence ID" value="NZ_RKQN01000003.1"/>
</dbReference>
<evidence type="ECO:0000313" key="4">
    <source>
        <dbReference type="Proteomes" id="UP000269708"/>
    </source>
</evidence>
<dbReference type="PANTHER" id="PTHR38690:SF1">
    <property type="entry name" value="PROTEASE"/>
    <property type="match status" value="1"/>
</dbReference>
<evidence type="ECO:0000313" key="3">
    <source>
        <dbReference type="EMBL" id="RPE76971.1"/>
    </source>
</evidence>
<name>A0A3N4VB96_9GAMM</name>
<dbReference type="PANTHER" id="PTHR38690">
    <property type="entry name" value="PROTEASE-RELATED"/>
    <property type="match status" value="1"/>
</dbReference>
<sequence length="1292" mass="135471">MPTPLRRRLRLLRRGIGYAVAIGLVLLALLLAVASQVLPLAESHPGRIAAWLSERAGRAVAFDRVETAWTRRGPLLRLDNLRVGEGANTFTVGDAEMLVSLYAGLLPGRAFSELRLRGLDLALERAADGRWRVRGLPGQEQAAQGDPLGALQGLGELQVIDGKLAVLAPQLGVDVRIPKIDLRLRVTGDRVRAGLRAWPSVGVPGTAASPLDAAIDFDRKRGDGRAYAGLRRAELAAWAPLLQFAGIGVESGQGRAEAWAELRGHRVVRVRAAAALERIGLRGAALGADPAPRLAFGRVDALARWQLAPGGWRLDAPRLRVGAGAGTQTLDGLRVAGGERYGLHAARLDAGPLLAAAALSDALPARLRQWLVRTRPQAALRGIAIDGRRGGPLHARARVDALGFAAVGDAPGLQGLAGDFEGDADGFSLRLDPASRFRFDWPRGFGVVHAARLQGTIGGWREGAGWRVATSGLRVRGDDIGLQLRGGLWWQGDGSRPWIDLAANVDTAAVPAAKGFWVRHRMPARVVQWLDAALIGGEVRDGRALVSGDLDEWPFRDRNGRFEADARLHQATVKFQPDWPAVEGLDAAVSFVADGFRVEGSGRLAGVGIRSIRAGIDRYKDGALTVQAEGGGDAAQLLALLRQSPLRKEHGETLRQLDASGPARVGFALDLPLRRGATAAIEGTVELADARLADPRWQLAFDQVRGRAQYSRDGFRAEGLRVRHEGQPGSLSLRAGAPYVRDPAAAFEAELDAALDADALLARAPDLAWLKPYLDGRSNWNVGVSMARGAGAANAAGLLRLRSNLAGTALDLPAPLHKPAGEALPATVEVPLPLGSGEIAVGLGSRMALRARSGNGQTGVRVALGSSRVEQPAPPHGLVASGRAATLDAIDWIALTQGGGRGGGLPVQRIDVAAERLRLLGGEFADTRLRVVPAPQGALAVQAEGEALAGALLVPAGPGAPIAGRFQRVHWRAPQRAAGAGAAAPASASASAQAPGHAPAPAAADAGFDPARIPPLTFEIDDLRVADARLGAAELRTRPSATGLRIERFRAQAPRQTIELDGDWSGRGAQARTRLDLRVDSEDLGALMNGLGYGGQLAGGEGSLRFQAGWNGSPAAFDPGSLDGRFTADVRNGRLLEVEPGAGRVLGLLSIAQLPRRLMLDFRDFFSKGFAFNRAGGEVRFEAGQARSDDLSIDGPAASIAIRGSADLRAQRFDQTVEVRPKAGNLLTVAGALAGGPVGAAIGAAANAVLSKPLGQIAARTYRVTGPWKDPKVEVIGGEQSRAAAARPPGAG</sequence>
<protein>
    <submittedName>
        <fullName evidence="3">Uncharacterized protein (TIGR02099 family)</fullName>
    </submittedName>
</protein>
<reference evidence="3 4" key="1">
    <citation type="submission" date="2018-11" db="EMBL/GenBank/DDBJ databases">
        <title>Genomic Encyclopedia of Type Strains, Phase IV (KMG-IV): sequencing the most valuable type-strain genomes for metagenomic binning, comparative biology and taxonomic classification.</title>
        <authorList>
            <person name="Goeker M."/>
        </authorList>
    </citation>
    <scope>NUCLEOTIDE SEQUENCE [LARGE SCALE GENOMIC DNA]</scope>
    <source>
        <strain evidence="3 4">DSM 25623</strain>
    </source>
</reference>
<proteinExistence type="predicted"/>
<evidence type="ECO:0000256" key="1">
    <source>
        <dbReference type="SAM" id="MobiDB-lite"/>
    </source>
</evidence>
<dbReference type="NCBIfam" id="TIGR02099">
    <property type="entry name" value="YhdP family protein"/>
    <property type="match status" value="1"/>
</dbReference>
<dbReference type="InterPro" id="IPR025263">
    <property type="entry name" value="YhdP_central"/>
</dbReference>
<gene>
    <name evidence="3" type="ORF">EDC50_2223</name>
</gene>
<comment type="caution">
    <text evidence="3">The sequence shown here is derived from an EMBL/GenBank/DDBJ whole genome shotgun (WGS) entry which is preliminary data.</text>
</comment>
<accession>A0A3N4VB96</accession>